<dbReference type="PANTHER" id="PTHR11736">
    <property type="entry name" value="MELANOMA-ASSOCIATED ANTIGEN MAGE ANTIGEN"/>
    <property type="match status" value="1"/>
</dbReference>
<dbReference type="Gene3D" id="1.10.10.1210">
    <property type="entry name" value="MAGE homology domain, winged helix WH2 motif"/>
    <property type="match status" value="1"/>
</dbReference>
<dbReference type="PANTHER" id="PTHR11736:SF14">
    <property type="entry name" value="NSE3 HOMOLOG, SMC5-SMC6 COMPLEX COMPONENT"/>
    <property type="match status" value="1"/>
</dbReference>
<evidence type="ECO:0000313" key="3">
    <source>
        <dbReference type="Ensembl" id="ENSTMTP00000014807.1"/>
    </source>
</evidence>
<dbReference type="InterPro" id="IPR002190">
    <property type="entry name" value="MHD_dom"/>
</dbReference>
<reference evidence="3" key="2">
    <citation type="submission" date="2025-09" db="UniProtKB">
        <authorList>
            <consortium name="Ensembl"/>
        </authorList>
    </citation>
    <scope>IDENTIFICATION</scope>
</reference>
<proteinExistence type="predicted"/>
<evidence type="ECO:0000256" key="1">
    <source>
        <dbReference type="SAM" id="MobiDB-lite"/>
    </source>
</evidence>
<name>A0A674J4G1_9SAUR</name>
<dbReference type="InParanoid" id="A0A674J4G1"/>
<keyword evidence="4" id="KW-1185">Reference proteome</keyword>
<evidence type="ECO:0000259" key="2">
    <source>
        <dbReference type="PROSITE" id="PS50838"/>
    </source>
</evidence>
<dbReference type="GO" id="GO:0005634">
    <property type="term" value="C:nucleus"/>
    <property type="evidence" value="ECO:0007669"/>
    <property type="project" value="TreeGrafter"/>
</dbReference>
<dbReference type="InterPro" id="IPR041899">
    <property type="entry name" value="MAGE_WH2"/>
</dbReference>
<dbReference type="Ensembl" id="ENSTMTT00000015318.1">
    <property type="protein sequence ID" value="ENSTMTP00000014807.1"/>
    <property type="gene ID" value="ENSTMTG00000010784.1"/>
</dbReference>
<reference evidence="3" key="1">
    <citation type="submission" date="2025-08" db="UniProtKB">
        <authorList>
            <consortium name="Ensembl"/>
        </authorList>
    </citation>
    <scope>IDENTIFICATION</scope>
</reference>
<protein>
    <recommendedName>
        <fullName evidence="2">MAGE domain-containing protein</fullName>
    </recommendedName>
</protein>
<accession>A0A674J4G1</accession>
<organism evidence="3 4">
    <name type="scientific">Terrapene triunguis</name>
    <name type="common">Three-toed box turtle</name>
    <dbReference type="NCBI Taxonomy" id="2587831"/>
    <lineage>
        <taxon>Eukaryota</taxon>
        <taxon>Metazoa</taxon>
        <taxon>Chordata</taxon>
        <taxon>Craniata</taxon>
        <taxon>Vertebrata</taxon>
        <taxon>Euteleostomi</taxon>
        <taxon>Archelosauria</taxon>
        <taxon>Testudinata</taxon>
        <taxon>Testudines</taxon>
        <taxon>Cryptodira</taxon>
        <taxon>Durocryptodira</taxon>
        <taxon>Testudinoidea</taxon>
        <taxon>Emydidae</taxon>
        <taxon>Terrapene</taxon>
    </lineage>
</organism>
<feature type="region of interest" description="Disordered" evidence="1">
    <location>
        <begin position="1"/>
        <end position="33"/>
    </location>
</feature>
<feature type="region of interest" description="Disordered" evidence="1">
    <location>
        <begin position="106"/>
        <end position="160"/>
    </location>
</feature>
<dbReference type="InterPro" id="IPR037445">
    <property type="entry name" value="MAGE"/>
</dbReference>
<dbReference type="AlphaFoldDB" id="A0A674J4G1"/>
<evidence type="ECO:0000313" key="4">
    <source>
        <dbReference type="Proteomes" id="UP000472274"/>
    </source>
</evidence>
<dbReference type="PROSITE" id="PS50838">
    <property type="entry name" value="MAGE"/>
    <property type="match status" value="1"/>
</dbReference>
<dbReference type="Proteomes" id="UP000472274">
    <property type="component" value="Unplaced"/>
</dbReference>
<sequence length="160" mass="17284">MEGLAERGWGSRGAVPPEARPLSHIPIPNPSRKRHEVFGDVRELVTVEFVQQKSLEYRRRPNTDPAKFEFQWGVRATKETSKMQILNFVAKVRAGEAATLVPLEPLVGPARGRAGGSGQPRPLHPSAPRRLVNQRPPGAGASAHAEPTAQGSPGTLPLPS</sequence>
<dbReference type="FunFam" id="1.10.10.1210:FF:000001">
    <property type="entry name" value="melanoma-associated antigen D1"/>
    <property type="match status" value="1"/>
</dbReference>
<dbReference type="GeneTree" id="ENSGT00990000212819"/>
<feature type="domain" description="MAGE" evidence="2">
    <location>
        <begin position="33"/>
        <end position="92"/>
    </location>
</feature>